<dbReference type="SUPFAM" id="SSF51126">
    <property type="entry name" value="Pectin lyase-like"/>
    <property type="match status" value="2"/>
</dbReference>
<reference evidence="3 4" key="1">
    <citation type="submission" date="2018-02" db="EMBL/GenBank/DDBJ databases">
        <authorList>
            <person name="Cohen D.B."/>
            <person name="Kent A.D."/>
        </authorList>
    </citation>
    <scope>NUCLEOTIDE SEQUENCE [LARGE SCALE GENOMIC DNA]</scope>
    <source>
        <strain evidence="3 4">CCAP 1448/3</strain>
    </source>
</reference>
<proteinExistence type="predicted"/>
<feature type="compositionally biased region" description="Polar residues" evidence="1">
    <location>
        <begin position="1128"/>
        <end position="1158"/>
    </location>
</feature>
<protein>
    <recommendedName>
        <fullName evidence="2">Filamentous haemagglutinin FhaB/tRNA nuclease CdiA-like TPS domain-containing protein</fullName>
    </recommendedName>
</protein>
<accession>A0A2T1C8H1</accession>
<dbReference type="NCBIfam" id="TIGR01901">
    <property type="entry name" value="adhes_NPXG"/>
    <property type="match status" value="1"/>
</dbReference>
<dbReference type="OrthoDB" id="524333at2"/>
<name>A0A2T1C8H1_9CYAN</name>
<evidence type="ECO:0000313" key="4">
    <source>
        <dbReference type="Proteomes" id="UP000238762"/>
    </source>
</evidence>
<dbReference type="Gene3D" id="2.160.20.10">
    <property type="entry name" value="Single-stranded right-handed beta-helix, Pectin lyase-like"/>
    <property type="match status" value="3"/>
</dbReference>
<feature type="region of interest" description="Disordered" evidence="1">
    <location>
        <begin position="1128"/>
        <end position="1167"/>
    </location>
</feature>
<dbReference type="InterPro" id="IPR011050">
    <property type="entry name" value="Pectin_lyase_fold/virulence"/>
</dbReference>
<comment type="caution">
    <text evidence="3">The sequence shown here is derived from an EMBL/GenBank/DDBJ whole genome shotgun (WGS) entry which is preliminary data.</text>
</comment>
<dbReference type="Proteomes" id="UP000238762">
    <property type="component" value="Unassembled WGS sequence"/>
</dbReference>
<evidence type="ECO:0000313" key="3">
    <source>
        <dbReference type="EMBL" id="PSB04570.1"/>
    </source>
</evidence>
<reference evidence="3 4" key="2">
    <citation type="submission" date="2018-03" db="EMBL/GenBank/DDBJ databases">
        <title>The ancient ancestry and fast evolution of plastids.</title>
        <authorList>
            <person name="Moore K.R."/>
            <person name="Magnabosco C."/>
            <person name="Momper L."/>
            <person name="Gold D.A."/>
            <person name="Bosak T."/>
            <person name="Fournier G.P."/>
        </authorList>
    </citation>
    <scope>NUCLEOTIDE SEQUENCE [LARGE SCALE GENOMIC DNA]</scope>
    <source>
        <strain evidence="3 4">CCAP 1448/3</strain>
    </source>
</reference>
<dbReference type="Pfam" id="PF05860">
    <property type="entry name" value="TPS"/>
    <property type="match status" value="1"/>
</dbReference>
<dbReference type="EMBL" id="PVWJ01000010">
    <property type="protein sequence ID" value="PSB04570.1"/>
    <property type="molecule type" value="Genomic_DNA"/>
</dbReference>
<dbReference type="SMART" id="SM00912">
    <property type="entry name" value="Haemagg_act"/>
    <property type="match status" value="1"/>
</dbReference>
<dbReference type="InterPro" id="IPR008638">
    <property type="entry name" value="FhaB/CdiA-like_TPS"/>
</dbReference>
<evidence type="ECO:0000256" key="1">
    <source>
        <dbReference type="SAM" id="MobiDB-lite"/>
    </source>
</evidence>
<dbReference type="InterPro" id="IPR012334">
    <property type="entry name" value="Pectin_lyas_fold"/>
</dbReference>
<organism evidence="3 4">
    <name type="scientific">Merismopedia glauca CCAP 1448/3</name>
    <dbReference type="NCBI Taxonomy" id="1296344"/>
    <lineage>
        <taxon>Bacteria</taxon>
        <taxon>Bacillati</taxon>
        <taxon>Cyanobacteriota</taxon>
        <taxon>Cyanophyceae</taxon>
        <taxon>Synechococcales</taxon>
        <taxon>Merismopediaceae</taxon>
        <taxon>Merismopedia</taxon>
    </lineage>
</organism>
<evidence type="ECO:0000259" key="2">
    <source>
        <dbReference type="SMART" id="SM00912"/>
    </source>
</evidence>
<dbReference type="AlphaFoldDB" id="A0A2T1C8H1"/>
<sequence>MKRTTSVLPSLLVGFFLVSFYPVDRVVAQITHDDTLGSEHSKIENNGNLINITGGAIRGKNRTNLFHSFDKFNIPSDSTADFRPESGIKTIFSRVTGTDPSIILGTLKVRGGANLFFMNPRGIVFGSGAKLDTQGAFVATTANSIKFPDGTHFSTINPQGAPLLTIETPTPIGLEFVGGSPGAIINAADLLSKDKDSTISLIGGTVINTGTISTIKIIEDAGEIEGNGDINLITVPSGVNSVVKVDNHGIFIPSLTTSPPTLTPTTVSGLPLQDLVQQAGLSSDLIPLIQSRDIQPGDIFIDSSSGTFPFTLATGDSGSLLLHSSRNLNLMNTWIVSIDNTKVDSDINLAAKGDINLINSQIQALPFKYGSISDINLNANNISLTADNPKTSEISTNSVPGKNGDIKLTAINQIILDNQAKVFTDNSNERSKSGKIALDANEILLKNGSHVYSGNRFDGTSPGNIKLFSLKIELSQNSLIDTIGKSGNDSGNIFLKVDDLNLDAQSSISALGNLKIKSTKNDLDIIDNKISLTNNSKLLTHGIDGIINIETGIFKIDGGSQVISIQGANVIIDAKDSVTVSGFENGDRSRLGTDNVSLPDPTKAGNLTIITNKLTIQDQGQVSTEGASNSKAGDLTINANSIHLINQGEITANALGKGNSGVIDIDAKDLIELNNGKITSTIITNPDSSGNSGTIDIETPHLSLSNGSVISTEVNSGSIANNPSNIDIKVTNLDLNNSNITASTSGNGDAGEIKITTGDRINLQNNSLISTSVNSGATGQGGKIDISANNLDLNNSNITASTSGIGNAGDIKITTGDRINLQNNSLISTSVNPGAIGQGGKIEIFAKTLDVGSGSRFTTTTESQKNAGDISLHISDKITLDSSGSGLFANTGKDSDGNGGNISIDPKVFLIQNGAGVFVDSQGTGSGGNIEISASNLTLNNGKISAETLSNNGGDIKLNIAGLLFLQNHSKISTTAGKNEASGNGGNINIEANFVVTNPFGDNDITANAFTGNGGNINIAANGIFGFEIQDNFRFNLANSSLENNRISEIVASSQFGFQGNIEISTLQIDPLAGLETLPETTVNVQVSQGCNTRSNRTKIEYFYLGKTGLPNNPEQLFSEEVTPAWTSWSNSNQNSESKTRSNSAQSRLASSTSNTISGALPCQQGH</sequence>
<dbReference type="RefSeq" id="WP_106287203.1">
    <property type="nucleotide sequence ID" value="NZ_CAWNTC010000177.1"/>
</dbReference>
<gene>
    <name evidence="3" type="ORF">C7B64_03155</name>
</gene>
<keyword evidence="4" id="KW-1185">Reference proteome</keyword>
<feature type="domain" description="Filamentous haemagglutinin FhaB/tRNA nuclease CdiA-like TPS" evidence="2">
    <location>
        <begin position="45"/>
        <end position="148"/>
    </location>
</feature>